<keyword evidence="3" id="KW-1185">Reference proteome</keyword>
<accession>A0A0C2EBT0</accession>
<dbReference type="PANTHER" id="PTHR34383">
    <property type="entry name" value="POLYPHOSPHATE:AMP PHOSPHOTRANSFERASE-RELATED"/>
    <property type="match status" value="1"/>
</dbReference>
<evidence type="ECO:0000259" key="1">
    <source>
        <dbReference type="Pfam" id="PF03976"/>
    </source>
</evidence>
<dbReference type="Proteomes" id="UP000035068">
    <property type="component" value="Unassembled WGS sequence"/>
</dbReference>
<dbReference type="PANTHER" id="PTHR34383:SF3">
    <property type="entry name" value="POLYPHOSPHATE:AMP PHOSPHOTRANSFERASE"/>
    <property type="match status" value="1"/>
</dbReference>
<proteinExistence type="predicted"/>
<feature type="domain" description="Polyphosphate kinase-2-related" evidence="1">
    <location>
        <begin position="269"/>
        <end position="490"/>
    </location>
</feature>
<dbReference type="EMBL" id="JWJD01000005">
    <property type="protein sequence ID" value="KIH76028.1"/>
    <property type="molecule type" value="Genomic_DNA"/>
</dbReference>
<dbReference type="InterPro" id="IPR027417">
    <property type="entry name" value="P-loop_NTPase"/>
</dbReference>
<dbReference type="AlphaFoldDB" id="A0A0C2EBT0"/>
<keyword evidence="2" id="KW-0418">Kinase</keyword>
<feature type="domain" description="Polyphosphate kinase-2-related" evidence="1">
    <location>
        <begin position="11"/>
        <end position="234"/>
    </location>
</feature>
<dbReference type="SUPFAM" id="SSF52540">
    <property type="entry name" value="P-loop containing nucleoside triphosphate hydrolases"/>
    <property type="match status" value="2"/>
</dbReference>
<evidence type="ECO:0000313" key="2">
    <source>
        <dbReference type="EMBL" id="KIH76028.1"/>
    </source>
</evidence>
<dbReference type="GO" id="GO:0016301">
    <property type="term" value="F:kinase activity"/>
    <property type="evidence" value="ECO:0007669"/>
    <property type="project" value="UniProtKB-KW"/>
</dbReference>
<name>A0A0C2EBT0_9BACT</name>
<sequence length="492" mass="57602">MFASAELGHRINKEEYDAQVPALREALLEAQMELGEKRGFPLILVLAGLEGAGKGETLKILNEWMDPRFIETHALGPPSDEERERPPMWRYWRRLPPKGKIGIFLGSWYTQPILARTYERCGHADLDQAMDRVLRFERMLADEGALVLKVWLHLSKDSQRERFKSLESKKATRWRVKPEDWRQHEHYDTLRRAAEHALRQTSTADAPWLVVEGSDSRYRDLSVGKALLAALRQRLSAEPPAHSRRPAPPALPATNGLNLLRSLDLSKKKDKKEYEKDLENYQGQLNLLLRKKTFAQRSLILVFEGIDAAGKGGSIRRVTAALDPRWYHIIPIAAPSDEERAQPYLWRFWRHLPRHGRVMIFDRSWYGRVLVERVEKLCTVTDWMRAYGEINDFEEQLVRNGALVAKFFLTIDKDEQLRRFESRQKTGFKRFKITDEDWRNREKWDDYEQAVCDMVERTSSEITPWTLVEANDKRYARIKVLKTLCKRLKEDL</sequence>
<dbReference type="RefSeq" id="WP_040099985.1">
    <property type="nucleotide sequence ID" value="NZ_JWJD01000005.1"/>
</dbReference>
<evidence type="ECO:0000313" key="3">
    <source>
        <dbReference type="Proteomes" id="UP000035068"/>
    </source>
</evidence>
<reference evidence="2 3" key="1">
    <citation type="submission" date="2014-12" db="EMBL/GenBank/DDBJ databases">
        <title>Genomes of Geoalkalibacter ferrihydriticus and Geoalkalibacter subterraneus, two haloalkaliphilic metal-reducing members of the Geobacteraceae.</title>
        <authorList>
            <person name="Badalamenti J.P."/>
            <person name="Torres C.I."/>
            <person name="Krajmalnik-Brown R."/>
            <person name="Bond D.R."/>
        </authorList>
    </citation>
    <scope>NUCLEOTIDE SEQUENCE [LARGE SCALE GENOMIC DNA]</scope>
    <source>
        <strain evidence="2 3">DSM 17813</strain>
    </source>
</reference>
<protein>
    <submittedName>
        <fullName evidence="2">Polyphosphate kinase 2</fullName>
    </submittedName>
</protein>
<dbReference type="Pfam" id="PF03976">
    <property type="entry name" value="PPK2"/>
    <property type="match status" value="2"/>
</dbReference>
<dbReference type="NCBIfam" id="TIGR03708">
    <property type="entry name" value="poly_P_AMP_trns"/>
    <property type="match status" value="1"/>
</dbReference>
<dbReference type="InterPro" id="IPR022489">
    <property type="entry name" value="PolyP_AMP_Tfrase"/>
</dbReference>
<keyword evidence="2" id="KW-0808">Transferase</keyword>
<gene>
    <name evidence="2" type="ORF">GFER_12215</name>
</gene>
<dbReference type="InterPro" id="IPR022488">
    <property type="entry name" value="PPK2-related"/>
</dbReference>
<dbReference type="GO" id="GO:0043751">
    <property type="term" value="F:polyphosphate:AMP phosphotransferase activity"/>
    <property type="evidence" value="ECO:0007669"/>
    <property type="project" value="InterPro"/>
</dbReference>
<comment type="caution">
    <text evidence="2">The sequence shown here is derived from an EMBL/GenBank/DDBJ whole genome shotgun (WGS) entry which is preliminary data.</text>
</comment>
<organism evidence="2 3">
    <name type="scientific">Geoalkalibacter ferrihydriticus DSM 17813</name>
    <dbReference type="NCBI Taxonomy" id="1121915"/>
    <lineage>
        <taxon>Bacteria</taxon>
        <taxon>Pseudomonadati</taxon>
        <taxon>Thermodesulfobacteriota</taxon>
        <taxon>Desulfuromonadia</taxon>
        <taxon>Desulfuromonadales</taxon>
        <taxon>Geoalkalibacteraceae</taxon>
        <taxon>Geoalkalibacter</taxon>
    </lineage>
</organism>
<dbReference type="GO" id="GO:0006797">
    <property type="term" value="P:polyphosphate metabolic process"/>
    <property type="evidence" value="ECO:0007669"/>
    <property type="project" value="InterPro"/>
</dbReference>
<dbReference type="Gene3D" id="3.40.50.300">
    <property type="entry name" value="P-loop containing nucleotide triphosphate hydrolases"/>
    <property type="match status" value="2"/>
</dbReference>